<dbReference type="GO" id="GO:0004518">
    <property type="term" value="F:nuclease activity"/>
    <property type="evidence" value="ECO:0007669"/>
    <property type="project" value="UniProtKB-KW"/>
</dbReference>
<dbReference type="Gene3D" id="3.30.70.240">
    <property type="match status" value="1"/>
</dbReference>
<evidence type="ECO:0000256" key="1">
    <source>
        <dbReference type="ARBA" id="ARBA00022722"/>
    </source>
</evidence>
<dbReference type="EMBL" id="JH651384">
    <property type="protein sequence ID" value="EIJ32876.1"/>
    <property type="molecule type" value="Genomic_DNA"/>
</dbReference>
<dbReference type="Proteomes" id="UP000005317">
    <property type="component" value="Unassembled WGS sequence"/>
</dbReference>
<reference evidence="4" key="1">
    <citation type="journal article" date="2011" name="Stand. Genomic Sci.">
        <title>Genome sequence of the filamentous, gliding Thiothrix nivea neotype strain (JP2(T)).</title>
        <authorList>
            <person name="Lapidus A."/>
            <person name="Nolan M."/>
            <person name="Lucas S."/>
            <person name="Glavina Del Rio T."/>
            <person name="Tice H."/>
            <person name="Cheng J.F."/>
            <person name="Tapia R."/>
            <person name="Han C."/>
            <person name="Goodwin L."/>
            <person name="Pitluck S."/>
            <person name="Liolios K."/>
            <person name="Pagani I."/>
            <person name="Ivanova N."/>
            <person name="Huntemann M."/>
            <person name="Mavromatis K."/>
            <person name="Mikhailova N."/>
            <person name="Pati A."/>
            <person name="Chen A."/>
            <person name="Palaniappan K."/>
            <person name="Land M."/>
            <person name="Brambilla E.M."/>
            <person name="Rohde M."/>
            <person name="Abt B."/>
            <person name="Verbarg S."/>
            <person name="Goker M."/>
            <person name="Bristow J."/>
            <person name="Eisen J.A."/>
            <person name="Markowitz V."/>
            <person name="Hugenholtz P."/>
            <person name="Kyrpides N.C."/>
            <person name="Klenk H.P."/>
            <person name="Woyke T."/>
        </authorList>
    </citation>
    <scope>NUCLEOTIDE SEQUENCE [LARGE SCALE GENOMIC DNA]</scope>
    <source>
        <strain evidence="4">ATCC 35100 / DSM 5205 / JP2</strain>
    </source>
</reference>
<dbReference type="InterPro" id="IPR019199">
    <property type="entry name" value="Virulence_VapD/CRISPR_Cas2"/>
</dbReference>
<keyword evidence="1" id="KW-0540">Nuclease</keyword>
<evidence type="ECO:0000313" key="3">
    <source>
        <dbReference type="EMBL" id="EIJ32876.1"/>
    </source>
</evidence>
<dbReference type="AlphaFoldDB" id="A0A656HBV5"/>
<keyword evidence="4" id="KW-1185">Reference proteome</keyword>
<dbReference type="Pfam" id="PF09827">
    <property type="entry name" value="CRISPR_Cas2"/>
    <property type="match status" value="1"/>
</dbReference>
<sequence>MRRFLNHEQYSVFTGDITDAQAIRLQHELSRLMIPGDRVTEIRAANRQNIEVSHLAKSEAGKGELKRTPLDDHRRDFTVL</sequence>
<keyword evidence="2" id="KW-0378">Hydrolase</keyword>
<proteinExistence type="predicted"/>
<evidence type="ECO:0000313" key="4">
    <source>
        <dbReference type="Proteomes" id="UP000005317"/>
    </source>
</evidence>
<name>A0A656HBV5_THINJ</name>
<dbReference type="GO" id="GO:0016787">
    <property type="term" value="F:hydrolase activity"/>
    <property type="evidence" value="ECO:0007669"/>
    <property type="project" value="UniProtKB-KW"/>
</dbReference>
<evidence type="ECO:0000256" key="2">
    <source>
        <dbReference type="ARBA" id="ARBA00022801"/>
    </source>
</evidence>
<organism evidence="3 4">
    <name type="scientific">Thiothrix nivea (strain ATCC 35100 / DSM 5205 / JP2)</name>
    <dbReference type="NCBI Taxonomy" id="870187"/>
    <lineage>
        <taxon>Bacteria</taxon>
        <taxon>Pseudomonadati</taxon>
        <taxon>Pseudomonadota</taxon>
        <taxon>Gammaproteobacteria</taxon>
        <taxon>Thiotrichales</taxon>
        <taxon>Thiotrichaceae</taxon>
        <taxon>Thiothrix</taxon>
    </lineage>
</organism>
<gene>
    <name evidence="3" type="ORF">Thini_0213</name>
</gene>
<accession>A0A656HBV5</accession>
<dbReference type="SUPFAM" id="SSF143430">
    <property type="entry name" value="TTP0101/SSO1404-like"/>
    <property type="match status" value="1"/>
</dbReference>
<protein>
    <submittedName>
        <fullName evidence="3">CRISPR-associated protein Cas2</fullName>
    </submittedName>
</protein>